<dbReference type="Gene3D" id="3.30.70.2570">
    <property type="entry name" value="Elongation factor 4, C-terminal domain"/>
    <property type="match status" value="1"/>
</dbReference>
<dbReference type="InterPro" id="IPR000640">
    <property type="entry name" value="EFG_V-like"/>
</dbReference>
<comment type="function">
    <text evidence="9 12">Required for accurate and efficient protein synthesis under certain stress conditions. May act as a fidelity factor of the translation reaction, by catalyzing a one-codon backward translocation of tRNAs on improperly translocated ribosomes. Back-translocation proceeds from a post-translocation (POST) complex to a pre-translocation (PRE) complex, thus giving elongation factor G a second chance to translocate the tRNAs correctly. Binds to ribosomes in a GTP-dependent manner.</text>
</comment>
<dbReference type="InterPro" id="IPR031157">
    <property type="entry name" value="G_TR_CS"/>
</dbReference>
<reference evidence="14" key="2">
    <citation type="submission" date="2021-11" db="EMBL/GenBank/DDBJ databases">
        <authorList>
            <person name="Gilroy R."/>
        </authorList>
    </citation>
    <scope>NUCLEOTIDE SEQUENCE</scope>
    <source>
        <strain evidence="14">150</strain>
    </source>
</reference>
<dbReference type="SUPFAM" id="SSF54980">
    <property type="entry name" value="EF-G C-terminal domain-like"/>
    <property type="match status" value="2"/>
</dbReference>
<keyword evidence="7 12" id="KW-0472">Membrane</keyword>
<dbReference type="FunFam" id="3.30.70.240:FF:000007">
    <property type="entry name" value="Translation factor GUF1, mitochondrial"/>
    <property type="match status" value="1"/>
</dbReference>
<dbReference type="FunFam" id="2.40.30.10:FF:000015">
    <property type="entry name" value="Translation factor GUF1, mitochondrial"/>
    <property type="match status" value="1"/>
</dbReference>
<dbReference type="Gene3D" id="3.40.50.300">
    <property type="entry name" value="P-loop containing nucleotide triphosphate hydrolases"/>
    <property type="match status" value="1"/>
</dbReference>
<dbReference type="InterPro" id="IPR038363">
    <property type="entry name" value="LepA_C_sf"/>
</dbReference>
<dbReference type="CDD" id="cd16260">
    <property type="entry name" value="EF4_III"/>
    <property type="match status" value="1"/>
</dbReference>
<dbReference type="GO" id="GO:0005525">
    <property type="term" value="F:GTP binding"/>
    <property type="evidence" value="ECO:0007669"/>
    <property type="project" value="UniProtKB-UniRule"/>
</dbReference>
<keyword evidence="4 12" id="KW-0378">Hydrolase</keyword>
<proteinExistence type="inferred from homology"/>
<name>A0A9E3ZUJ9_9ENTE</name>
<evidence type="ECO:0000256" key="9">
    <source>
        <dbReference type="ARBA" id="ARBA00057626"/>
    </source>
</evidence>
<dbReference type="EC" id="3.6.5.n1" evidence="11 12"/>
<dbReference type="InterPro" id="IPR000795">
    <property type="entry name" value="T_Tr_GTP-bd_dom"/>
</dbReference>
<dbReference type="GO" id="GO:0045727">
    <property type="term" value="P:positive regulation of translation"/>
    <property type="evidence" value="ECO:0007669"/>
    <property type="project" value="UniProtKB-UniRule"/>
</dbReference>
<dbReference type="InterPro" id="IPR035654">
    <property type="entry name" value="LepA_IV"/>
</dbReference>
<dbReference type="FunFam" id="3.30.70.2570:FF:000001">
    <property type="entry name" value="Translation factor GUF1, mitochondrial"/>
    <property type="match status" value="1"/>
</dbReference>
<dbReference type="CDD" id="cd03699">
    <property type="entry name" value="EF4_II"/>
    <property type="match status" value="1"/>
</dbReference>
<feature type="domain" description="Tr-type G" evidence="13">
    <location>
        <begin position="12"/>
        <end position="194"/>
    </location>
</feature>
<evidence type="ECO:0000259" key="13">
    <source>
        <dbReference type="PROSITE" id="PS51722"/>
    </source>
</evidence>
<evidence type="ECO:0000313" key="14">
    <source>
        <dbReference type="EMBL" id="MCC9274452.1"/>
    </source>
</evidence>
<keyword evidence="2 12" id="KW-1003">Cell membrane</keyword>
<evidence type="ECO:0000256" key="1">
    <source>
        <dbReference type="ARBA" id="ARBA00005454"/>
    </source>
</evidence>
<evidence type="ECO:0000256" key="4">
    <source>
        <dbReference type="ARBA" id="ARBA00022801"/>
    </source>
</evidence>
<protein>
    <recommendedName>
        <fullName evidence="11 12">Elongation factor 4</fullName>
        <shortName evidence="12">EF-4</shortName>
        <ecNumber evidence="11 12">3.6.5.n1</ecNumber>
    </recommendedName>
    <alternativeName>
        <fullName evidence="12">Ribosomal back-translocase LepA</fullName>
    </alternativeName>
</protein>
<dbReference type="SUPFAM" id="SSF52540">
    <property type="entry name" value="P-loop containing nucleoside triphosphate hydrolases"/>
    <property type="match status" value="1"/>
</dbReference>
<feature type="binding site" evidence="12">
    <location>
        <begin position="141"/>
        <end position="144"/>
    </location>
    <ligand>
        <name>GTP</name>
        <dbReference type="ChEBI" id="CHEBI:37565"/>
    </ligand>
</feature>
<comment type="caution">
    <text evidence="14">The sequence shown here is derived from an EMBL/GenBank/DDBJ whole genome shotgun (WGS) entry which is preliminary data.</text>
</comment>
<keyword evidence="6 12" id="KW-0342">GTP-binding</keyword>
<dbReference type="GO" id="GO:0003924">
    <property type="term" value="F:GTPase activity"/>
    <property type="evidence" value="ECO:0007669"/>
    <property type="project" value="UniProtKB-UniRule"/>
</dbReference>
<dbReference type="GO" id="GO:0003746">
    <property type="term" value="F:translation elongation factor activity"/>
    <property type="evidence" value="ECO:0007669"/>
    <property type="project" value="UniProtKB-UniRule"/>
</dbReference>
<dbReference type="InterPro" id="IPR027417">
    <property type="entry name" value="P-loop_NTPase"/>
</dbReference>
<dbReference type="InterPro" id="IPR004161">
    <property type="entry name" value="EFTu-like_2"/>
</dbReference>
<dbReference type="AlphaFoldDB" id="A0A9E3ZUJ9"/>
<keyword evidence="3 12" id="KW-0547">Nucleotide-binding</keyword>
<dbReference type="EMBL" id="JAJJVO010000137">
    <property type="protein sequence ID" value="MCC9274452.1"/>
    <property type="molecule type" value="Genomic_DNA"/>
</dbReference>
<evidence type="ECO:0000256" key="7">
    <source>
        <dbReference type="ARBA" id="ARBA00023136"/>
    </source>
</evidence>
<dbReference type="InterPro" id="IPR009000">
    <property type="entry name" value="Transl_B-barrel_sf"/>
</dbReference>
<comment type="similarity">
    <text evidence="1 12">Belongs to the TRAFAC class translation factor GTPase superfamily. Classic translation factor GTPase family. LepA subfamily.</text>
</comment>
<comment type="catalytic activity">
    <reaction evidence="8 12">
        <text>GTP + H2O = GDP + phosphate + H(+)</text>
        <dbReference type="Rhea" id="RHEA:19669"/>
        <dbReference type="ChEBI" id="CHEBI:15377"/>
        <dbReference type="ChEBI" id="CHEBI:15378"/>
        <dbReference type="ChEBI" id="CHEBI:37565"/>
        <dbReference type="ChEBI" id="CHEBI:43474"/>
        <dbReference type="ChEBI" id="CHEBI:58189"/>
        <dbReference type="EC" id="3.6.5.n1"/>
    </reaction>
</comment>
<dbReference type="CDD" id="cd01890">
    <property type="entry name" value="LepA"/>
    <property type="match status" value="1"/>
</dbReference>
<gene>
    <name evidence="12 14" type="primary">lepA</name>
    <name evidence="14" type="ORF">K8V42_09205</name>
</gene>
<evidence type="ECO:0000256" key="11">
    <source>
        <dbReference type="ARBA" id="ARBA00066744"/>
    </source>
</evidence>
<dbReference type="FunFam" id="3.30.70.870:FF:000004">
    <property type="entry name" value="Translation factor GUF1, mitochondrial"/>
    <property type="match status" value="1"/>
</dbReference>
<dbReference type="Gene3D" id="3.30.70.870">
    <property type="entry name" value="Elongation Factor G (Translational Gtpase), domain 3"/>
    <property type="match status" value="1"/>
</dbReference>
<comment type="similarity">
    <text evidence="10">Belongs to the GTP-binding elongation factor family. LepA subfamily.</text>
</comment>
<dbReference type="PROSITE" id="PS51722">
    <property type="entry name" value="G_TR_2"/>
    <property type="match status" value="1"/>
</dbReference>
<dbReference type="InterPro" id="IPR013842">
    <property type="entry name" value="LepA_CTD"/>
</dbReference>
<dbReference type="Proteomes" id="UP000813384">
    <property type="component" value="Unassembled WGS sequence"/>
</dbReference>
<evidence type="ECO:0000256" key="8">
    <source>
        <dbReference type="ARBA" id="ARBA00050293"/>
    </source>
</evidence>
<dbReference type="InterPro" id="IPR005225">
    <property type="entry name" value="Small_GTP-bd"/>
</dbReference>
<evidence type="ECO:0000256" key="5">
    <source>
        <dbReference type="ARBA" id="ARBA00022917"/>
    </source>
</evidence>
<dbReference type="PROSITE" id="PS00301">
    <property type="entry name" value="G_TR_1"/>
    <property type="match status" value="1"/>
</dbReference>
<accession>A0A9E3ZUJ9</accession>
<dbReference type="Pfam" id="PF00679">
    <property type="entry name" value="EFG_C"/>
    <property type="match status" value="1"/>
</dbReference>
<dbReference type="Pfam" id="PF03144">
    <property type="entry name" value="GTP_EFTU_D2"/>
    <property type="match status" value="1"/>
</dbReference>
<dbReference type="FunFam" id="3.40.50.300:FF:000078">
    <property type="entry name" value="Elongation factor 4"/>
    <property type="match status" value="1"/>
</dbReference>
<dbReference type="NCBIfam" id="TIGR01393">
    <property type="entry name" value="lepA"/>
    <property type="match status" value="1"/>
</dbReference>
<evidence type="ECO:0000256" key="2">
    <source>
        <dbReference type="ARBA" id="ARBA00022475"/>
    </source>
</evidence>
<evidence type="ECO:0000256" key="6">
    <source>
        <dbReference type="ARBA" id="ARBA00023134"/>
    </source>
</evidence>
<dbReference type="HAMAP" id="MF_00071">
    <property type="entry name" value="LepA"/>
    <property type="match status" value="1"/>
</dbReference>
<dbReference type="GO" id="GO:0005886">
    <property type="term" value="C:plasma membrane"/>
    <property type="evidence" value="ECO:0007669"/>
    <property type="project" value="UniProtKB-SubCell"/>
</dbReference>
<dbReference type="InterPro" id="IPR006297">
    <property type="entry name" value="EF-4"/>
</dbReference>
<dbReference type="Pfam" id="PF06421">
    <property type="entry name" value="LepA_C"/>
    <property type="match status" value="1"/>
</dbReference>
<dbReference type="GO" id="GO:0043022">
    <property type="term" value="F:ribosome binding"/>
    <property type="evidence" value="ECO:0007669"/>
    <property type="project" value="UniProtKB-UniRule"/>
</dbReference>
<evidence type="ECO:0000256" key="12">
    <source>
        <dbReference type="HAMAP-Rule" id="MF_00071"/>
    </source>
</evidence>
<evidence type="ECO:0000313" key="15">
    <source>
        <dbReference type="Proteomes" id="UP000813384"/>
    </source>
</evidence>
<keyword evidence="14" id="KW-0251">Elongation factor</keyword>
<comment type="subcellular location">
    <subcellularLocation>
        <location evidence="12">Cell membrane</location>
        <topology evidence="12">Peripheral membrane protein</topology>
        <orientation evidence="12">Cytoplasmic side</orientation>
    </subcellularLocation>
</comment>
<organism evidence="14 15">
    <name type="scientific">Enterococcus aquimarinus</name>
    <dbReference type="NCBI Taxonomy" id="328396"/>
    <lineage>
        <taxon>Bacteria</taxon>
        <taxon>Bacillati</taxon>
        <taxon>Bacillota</taxon>
        <taxon>Bacilli</taxon>
        <taxon>Lactobacillales</taxon>
        <taxon>Enterococcaceae</taxon>
        <taxon>Enterococcus</taxon>
    </lineage>
</organism>
<dbReference type="Gene3D" id="2.40.30.10">
    <property type="entry name" value="Translation factors"/>
    <property type="match status" value="1"/>
</dbReference>
<keyword evidence="5 12" id="KW-0648">Protein biosynthesis</keyword>
<dbReference type="NCBIfam" id="TIGR00231">
    <property type="entry name" value="small_GTP"/>
    <property type="match status" value="1"/>
</dbReference>
<dbReference type="PANTHER" id="PTHR43512">
    <property type="entry name" value="TRANSLATION FACTOR GUF1-RELATED"/>
    <property type="match status" value="1"/>
</dbReference>
<sequence>MTTLDEMKKRQQLIRNFSIIAHIDHGKSTLADRILEQTATVTSREMQAQLLDSMDLERERGITIKLNAVELNYTAKDGETYTFHLIDTPGHVDFTYEVSRSLAACEGAILVVDAAQGIEAQTLANVYLALDNDLEILPVINKIDLPAADPERVRKEIEDVIGLDASEAVLASAKAGIGIEEILEQIVEKVPAPSGDVDAPLKALIFDSIYDAYRGVVLNIRVIDGVIRPGDKIQLMSNGKTFDVTEVGVFSPKAVERDYLMVGDVGYVTAAIKTIKDTQVGDTVTLANNPAEKALEGYRKMTPMVYCGLYPIDNSRYNDLREALEKLQLNDAALQFEPESSQALGFGFRCGFLGLLHMDVIQERLEREFNLDMITTAPSVVYHVNLTDGSMVVVDNPAEFPDPVRIENVEEPYVKAQIMVPNEYVGAVMELAQRKRGDFVTMDYLDEFRVNVIYDIPLSEIVYDFFDKLKSSTKGYASLDYEISGYRPSNLVKMDILLNAEKVDALSFIVHRNFSFERGKAIVEKLRKLIPRQQFEVPIQAAIGQKIVARSDIKALRKNVLAKCYGGDVSRKRKLLEKQKQGKKRMKQIGSVEVPQDAFMAVLKMDDDA</sequence>
<dbReference type="Gene3D" id="3.30.70.240">
    <property type="match status" value="1"/>
</dbReference>
<feature type="binding site" evidence="12">
    <location>
        <begin position="24"/>
        <end position="29"/>
    </location>
    <ligand>
        <name>GTP</name>
        <dbReference type="ChEBI" id="CHEBI:37565"/>
    </ligand>
</feature>
<evidence type="ECO:0000256" key="10">
    <source>
        <dbReference type="ARBA" id="ARBA00061052"/>
    </source>
</evidence>
<dbReference type="PRINTS" id="PR00315">
    <property type="entry name" value="ELONGATNFCT"/>
</dbReference>
<dbReference type="InterPro" id="IPR035647">
    <property type="entry name" value="EFG_III/V"/>
</dbReference>
<dbReference type="PANTHER" id="PTHR43512:SF4">
    <property type="entry name" value="TRANSLATION FACTOR GUF1 HOMOLOG, CHLOROPLASTIC"/>
    <property type="match status" value="1"/>
</dbReference>
<dbReference type="Pfam" id="PF00009">
    <property type="entry name" value="GTP_EFTU"/>
    <property type="match status" value="1"/>
</dbReference>
<dbReference type="CDD" id="cd03709">
    <property type="entry name" value="lepA_C"/>
    <property type="match status" value="1"/>
</dbReference>
<dbReference type="SUPFAM" id="SSF50447">
    <property type="entry name" value="Translation proteins"/>
    <property type="match status" value="1"/>
</dbReference>
<evidence type="ECO:0000256" key="3">
    <source>
        <dbReference type="ARBA" id="ARBA00022741"/>
    </source>
</evidence>
<dbReference type="SMART" id="SM00838">
    <property type="entry name" value="EFG_C"/>
    <property type="match status" value="1"/>
</dbReference>
<reference evidence="14" key="1">
    <citation type="journal article" date="2021" name="PeerJ">
        <title>Extensive microbial diversity within the chicken gut microbiome revealed by metagenomics and culture.</title>
        <authorList>
            <person name="Gilroy R."/>
            <person name="Ravi A."/>
            <person name="Getino M."/>
            <person name="Pursley I."/>
            <person name="Horton D.L."/>
            <person name="Alikhan N.F."/>
            <person name="Baker D."/>
            <person name="Gharbi K."/>
            <person name="Hall N."/>
            <person name="Watson M."/>
            <person name="Adriaenssens E.M."/>
            <person name="Foster-Nyarko E."/>
            <person name="Jarju S."/>
            <person name="Secka A."/>
            <person name="Antonio M."/>
            <person name="Oren A."/>
            <person name="Chaudhuri R.R."/>
            <person name="La Ragione R."/>
            <person name="Hildebrand F."/>
            <person name="Pallen M.J."/>
        </authorList>
    </citation>
    <scope>NUCLEOTIDE SEQUENCE</scope>
    <source>
        <strain evidence="14">150</strain>
    </source>
</reference>